<name>A0AA39LND3_9BILA</name>
<sequence>MSKSVEAPVAGPAVPAAVSGVEAPPVANAGNVASGIAAVPKADDNKISVDIAKLSTSRSKTGNVGHKKKRGKKCKRNLDPEGIEVWKPEDREYYQKKEMKGHPMYQLEMNAYKKTVADLAAVTNKMENLDLDFNI</sequence>
<evidence type="ECO:0000313" key="1">
    <source>
        <dbReference type="EMBL" id="KAK0403593.1"/>
    </source>
</evidence>
<dbReference type="AlphaFoldDB" id="A0AA39LND3"/>
<evidence type="ECO:0000313" key="2">
    <source>
        <dbReference type="Proteomes" id="UP001175271"/>
    </source>
</evidence>
<proteinExistence type="predicted"/>
<gene>
    <name evidence="1" type="ORF">QR680_017017</name>
</gene>
<accession>A0AA39LND3</accession>
<comment type="caution">
    <text evidence="1">The sequence shown here is derived from an EMBL/GenBank/DDBJ whole genome shotgun (WGS) entry which is preliminary data.</text>
</comment>
<dbReference type="Proteomes" id="UP001175271">
    <property type="component" value="Unassembled WGS sequence"/>
</dbReference>
<organism evidence="1 2">
    <name type="scientific">Steinernema hermaphroditum</name>
    <dbReference type="NCBI Taxonomy" id="289476"/>
    <lineage>
        <taxon>Eukaryota</taxon>
        <taxon>Metazoa</taxon>
        <taxon>Ecdysozoa</taxon>
        <taxon>Nematoda</taxon>
        <taxon>Chromadorea</taxon>
        <taxon>Rhabditida</taxon>
        <taxon>Tylenchina</taxon>
        <taxon>Panagrolaimomorpha</taxon>
        <taxon>Strongyloidoidea</taxon>
        <taxon>Steinernematidae</taxon>
        <taxon>Steinernema</taxon>
    </lineage>
</organism>
<dbReference type="EMBL" id="JAUCMV010000004">
    <property type="protein sequence ID" value="KAK0403593.1"/>
    <property type="molecule type" value="Genomic_DNA"/>
</dbReference>
<reference evidence="1" key="1">
    <citation type="submission" date="2023-06" db="EMBL/GenBank/DDBJ databases">
        <title>Genomic analysis of the entomopathogenic nematode Steinernema hermaphroditum.</title>
        <authorList>
            <person name="Schwarz E.M."/>
            <person name="Heppert J.K."/>
            <person name="Baniya A."/>
            <person name="Schwartz H.T."/>
            <person name="Tan C.-H."/>
            <person name="Antoshechkin I."/>
            <person name="Sternberg P.W."/>
            <person name="Goodrich-Blair H."/>
            <person name="Dillman A.R."/>
        </authorList>
    </citation>
    <scope>NUCLEOTIDE SEQUENCE</scope>
    <source>
        <strain evidence="1">PS9179</strain>
        <tissue evidence="1">Whole animal</tissue>
    </source>
</reference>
<protein>
    <submittedName>
        <fullName evidence="1">Uncharacterized protein</fullName>
    </submittedName>
</protein>
<keyword evidence="2" id="KW-1185">Reference proteome</keyword>